<evidence type="ECO:0000313" key="2">
    <source>
        <dbReference type="Proteomes" id="UP001153269"/>
    </source>
</evidence>
<reference evidence="1" key="1">
    <citation type="submission" date="2020-03" db="EMBL/GenBank/DDBJ databases">
        <authorList>
            <person name="Weist P."/>
        </authorList>
    </citation>
    <scope>NUCLEOTIDE SEQUENCE</scope>
</reference>
<gene>
    <name evidence="1" type="ORF">PLEPLA_LOCUS29943</name>
</gene>
<dbReference type="Proteomes" id="UP001153269">
    <property type="component" value="Unassembled WGS sequence"/>
</dbReference>
<dbReference type="EMBL" id="CADEAL010002802">
    <property type="protein sequence ID" value="CAB1442258.1"/>
    <property type="molecule type" value="Genomic_DNA"/>
</dbReference>
<dbReference type="AlphaFoldDB" id="A0A9N7V4Z9"/>
<keyword evidence="2" id="KW-1185">Reference proteome</keyword>
<evidence type="ECO:0000313" key="1">
    <source>
        <dbReference type="EMBL" id="CAB1442258.1"/>
    </source>
</evidence>
<comment type="caution">
    <text evidence="1">The sequence shown here is derived from an EMBL/GenBank/DDBJ whole genome shotgun (WGS) entry which is preliminary data.</text>
</comment>
<dbReference type="PROSITE" id="PS51257">
    <property type="entry name" value="PROKAR_LIPOPROTEIN"/>
    <property type="match status" value="1"/>
</dbReference>
<sequence>MAMSPREGTRPPPGRPYWPIETTPATAIGLSCEHCVNTLAVGRDVCSVEPTAPQCEIETTLHPTFTLVGRQCSMAVTNDTPSSSIPLFGPGTTHTDTVAGPAGVLNLVPNWDRSTPKHRYNGEQQVHHCPLFISLWLRREMEA</sequence>
<name>A0A9N7V4Z9_PLEPL</name>
<accession>A0A9N7V4Z9</accession>
<organism evidence="1 2">
    <name type="scientific">Pleuronectes platessa</name>
    <name type="common">European plaice</name>
    <dbReference type="NCBI Taxonomy" id="8262"/>
    <lineage>
        <taxon>Eukaryota</taxon>
        <taxon>Metazoa</taxon>
        <taxon>Chordata</taxon>
        <taxon>Craniata</taxon>
        <taxon>Vertebrata</taxon>
        <taxon>Euteleostomi</taxon>
        <taxon>Actinopterygii</taxon>
        <taxon>Neopterygii</taxon>
        <taxon>Teleostei</taxon>
        <taxon>Neoteleostei</taxon>
        <taxon>Acanthomorphata</taxon>
        <taxon>Carangaria</taxon>
        <taxon>Pleuronectiformes</taxon>
        <taxon>Pleuronectoidei</taxon>
        <taxon>Pleuronectidae</taxon>
        <taxon>Pleuronectes</taxon>
    </lineage>
</organism>
<protein>
    <submittedName>
        <fullName evidence="1">Uncharacterized protein</fullName>
    </submittedName>
</protein>
<proteinExistence type="predicted"/>